<dbReference type="InterPro" id="IPR029061">
    <property type="entry name" value="THDP-binding"/>
</dbReference>
<feature type="binding site" evidence="10">
    <location>
        <position position="151"/>
    </location>
    <ligand>
        <name>Mg(2+)</name>
        <dbReference type="ChEBI" id="CHEBI:18420"/>
    </ligand>
</feature>
<dbReference type="EMBL" id="JBEPLJ010000001">
    <property type="protein sequence ID" value="MET3584244.1"/>
    <property type="molecule type" value="Genomic_DNA"/>
</dbReference>
<comment type="caution">
    <text evidence="12">The sequence shown here is derived from an EMBL/GenBank/DDBJ whole genome shotgun (WGS) entry which is preliminary data.</text>
</comment>
<feature type="binding site" evidence="10">
    <location>
        <position position="289"/>
    </location>
    <ligand>
        <name>thiamine diphosphate</name>
        <dbReference type="ChEBI" id="CHEBI:58937"/>
    </ligand>
</feature>
<proteinExistence type="inferred from homology"/>
<dbReference type="EC" id="2.2.1.7" evidence="10"/>
<comment type="similarity">
    <text evidence="2 10">Belongs to the transketolase family. DXPS subfamily.</text>
</comment>
<dbReference type="InterPro" id="IPR009014">
    <property type="entry name" value="Transketo_C/PFOR_II"/>
</dbReference>
<dbReference type="PROSITE" id="PS00801">
    <property type="entry name" value="TRANSKETOLASE_1"/>
    <property type="match status" value="1"/>
</dbReference>
<evidence type="ECO:0000256" key="5">
    <source>
        <dbReference type="ARBA" id="ARBA00022723"/>
    </source>
</evidence>
<dbReference type="Gene3D" id="3.40.50.970">
    <property type="match status" value="2"/>
</dbReference>
<dbReference type="RefSeq" id="WP_247242255.1">
    <property type="nucleotide sequence ID" value="NZ_JALJRA010000001.1"/>
</dbReference>
<dbReference type="InterPro" id="IPR020826">
    <property type="entry name" value="Transketolase_BS"/>
</dbReference>
<feature type="domain" description="Transketolase-like pyrimidine-binding" evidence="11">
    <location>
        <begin position="320"/>
        <end position="485"/>
    </location>
</feature>
<organism evidence="12 13">
    <name type="scientific">Pseudorhizobium tarimense</name>
    <dbReference type="NCBI Taxonomy" id="1079109"/>
    <lineage>
        <taxon>Bacteria</taxon>
        <taxon>Pseudomonadati</taxon>
        <taxon>Pseudomonadota</taxon>
        <taxon>Alphaproteobacteria</taxon>
        <taxon>Hyphomicrobiales</taxon>
        <taxon>Rhizobiaceae</taxon>
        <taxon>Rhizobium/Agrobacterium group</taxon>
        <taxon>Pseudorhizobium</taxon>
    </lineage>
</organism>
<evidence type="ECO:0000256" key="6">
    <source>
        <dbReference type="ARBA" id="ARBA00022842"/>
    </source>
</evidence>
<evidence type="ECO:0000256" key="10">
    <source>
        <dbReference type="HAMAP-Rule" id="MF_00315"/>
    </source>
</evidence>
<dbReference type="GO" id="GO:0008661">
    <property type="term" value="F:1-deoxy-D-xylulose-5-phosphate synthase activity"/>
    <property type="evidence" value="ECO:0007669"/>
    <property type="project" value="UniProtKB-EC"/>
</dbReference>
<dbReference type="SMART" id="SM00861">
    <property type="entry name" value="Transket_pyr"/>
    <property type="match status" value="1"/>
</dbReference>
<gene>
    <name evidence="10" type="primary">dxs</name>
    <name evidence="12" type="ORF">ABID21_000336</name>
</gene>
<evidence type="ECO:0000313" key="12">
    <source>
        <dbReference type="EMBL" id="MET3584244.1"/>
    </source>
</evidence>
<sequence length="639" mass="68142">MTPLPQTPLLDTVKFPADLRMIEDRDLPQLAREVRDEMIDAVSKTGGHLGAGLGVVELTIAIHKVFNTPDDRLIFDVGHQCYPHKILTGRRDRIRTLRQENGLSGFTRRAESDYDPFGAAHSSTSISAGLGMAVASGLSGSKRNVISVIGDGAMSAGMAYEALNNAGALDARLIVILNDNDMSIAPPTGAMSAYLARLASGRTYMGVREIGKKLTAYLGKGVDRAITRAVEHARGYVTGGTMFEEMGFYHIGPIDGHSFEHLLPVLRNVRDNARGPVLIHVCTQKGKGYPPAEAALDKYHGVSKFDVITGTQAKAKPNAPSYTSVFGESLVQEARLDDKIVGITAAMPNGTGIDKLAEVFPARTFDVGIAEQHAVTFAAGLAAEGYKPFCAIYSTFLQRGYDQVVHDVAIQGLPVRFPIDRAGFVGADGPTHAGSFDTTFLATLPGMVVMAAADEAELKHMVRTATAYDEGPISFRYPRGEGVGVEMPERGQILEIGKGRIVKEGSKVALLSFGTRLKECLLAAEDLDAAGLSTTVADARFAKPLDHELIRQLVRHHEVLVTIEEGAVGGFGAHVLQSLASAGLLDNGLKIRSMVLPDVWMEQASPDAMYAKAGLDRTGIVGTVFNALGHKQVGMGAAG</sequence>
<comment type="subunit">
    <text evidence="3 10">Homodimer.</text>
</comment>
<dbReference type="PANTHER" id="PTHR43322:SF5">
    <property type="entry name" value="1-DEOXY-D-XYLULOSE-5-PHOSPHATE SYNTHASE, CHLOROPLASTIC"/>
    <property type="match status" value="1"/>
</dbReference>
<dbReference type="SUPFAM" id="SSF52922">
    <property type="entry name" value="TK C-terminal domain-like"/>
    <property type="match status" value="1"/>
</dbReference>
<feature type="binding site" evidence="10">
    <location>
        <position position="371"/>
    </location>
    <ligand>
        <name>thiamine diphosphate</name>
        <dbReference type="ChEBI" id="CHEBI:58937"/>
    </ligand>
</feature>
<evidence type="ECO:0000259" key="11">
    <source>
        <dbReference type="SMART" id="SM00861"/>
    </source>
</evidence>
<dbReference type="InterPro" id="IPR033248">
    <property type="entry name" value="Transketolase_C"/>
</dbReference>
<reference evidence="12 13" key="1">
    <citation type="submission" date="2024-06" db="EMBL/GenBank/DDBJ databases">
        <title>Genomic Encyclopedia of Type Strains, Phase IV (KMG-IV): sequencing the most valuable type-strain genomes for metagenomic binning, comparative biology and taxonomic classification.</title>
        <authorList>
            <person name="Goeker M."/>
        </authorList>
    </citation>
    <scope>NUCLEOTIDE SEQUENCE [LARGE SCALE GENOMIC DNA]</scope>
    <source>
        <strain evidence="12 13">DSM 105042</strain>
    </source>
</reference>
<comment type="cofactor">
    <cofactor evidence="10">
        <name>Mg(2+)</name>
        <dbReference type="ChEBI" id="CHEBI:18420"/>
    </cofactor>
    <text evidence="10">Binds 1 Mg(2+) ion per subunit.</text>
</comment>
<evidence type="ECO:0000256" key="8">
    <source>
        <dbReference type="ARBA" id="ARBA00023052"/>
    </source>
</evidence>
<feature type="binding site" evidence="10">
    <location>
        <position position="79"/>
    </location>
    <ligand>
        <name>thiamine diphosphate</name>
        <dbReference type="ChEBI" id="CHEBI:58937"/>
    </ligand>
</feature>
<dbReference type="NCBIfam" id="NF003933">
    <property type="entry name" value="PRK05444.2-2"/>
    <property type="match status" value="1"/>
</dbReference>
<feature type="binding site" evidence="10">
    <location>
        <position position="180"/>
    </location>
    <ligand>
        <name>Mg(2+)</name>
        <dbReference type="ChEBI" id="CHEBI:18420"/>
    </ligand>
</feature>
<dbReference type="CDD" id="cd07033">
    <property type="entry name" value="TPP_PYR_DXS_TK_like"/>
    <property type="match status" value="1"/>
</dbReference>
<evidence type="ECO:0000313" key="13">
    <source>
        <dbReference type="Proteomes" id="UP001549031"/>
    </source>
</evidence>
<evidence type="ECO:0000256" key="7">
    <source>
        <dbReference type="ARBA" id="ARBA00022977"/>
    </source>
</evidence>
<comment type="function">
    <text evidence="10">Catalyzes the acyloin condensation reaction between C atoms 2 and 3 of pyruvate and glyceraldehyde 3-phosphate to yield 1-deoxy-D-xylulose-5-phosphate (DXP).</text>
</comment>
<keyword evidence="7 10" id="KW-0784">Thiamine biosynthesis</keyword>
<feature type="binding site" evidence="10">
    <location>
        <position position="180"/>
    </location>
    <ligand>
        <name>thiamine diphosphate</name>
        <dbReference type="ChEBI" id="CHEBI:58937"/>
    </ligand>
</feature>
<dbReference type="CDD" id="cd02007">
    <property type="entry name" value="TPP_DXS"/>
    <property type="match status" value="1"/>
</dbReference>
<comment type="pathway">
    <text evidence="1 10">Metabolic intermediate biosynthesis; 1-deoxy-D-xylulose 5-phosphate biosynthesis; 1-deoxy-D-xylulose 5-phosphate from D-glyceraldehyde 3-phosphate and pyruvate: step 1/1.</text>
</comment>
<dbReference type="HAMAP" id="MF_00315">
    <property type="entry name" value="DXP_synth"/>
    <property type="match status" value="1"/>
</dbReference>
<dbReference type="InterPro" id="IPR005477">
    <property type="entry name" value="Dxylulose-5-P_synthase"/>
</dbReference>
<protein>
    <recommendedName>
        <fullName evidence="10">1-deoxy-D-xylulose-5-phosphate synthase</fullName>
        <ecNumber evidence="10">2.2.1.7</ecNumber>
    </recommendedName>
    <alternativeName>
        <fullName evidence="10">1-deoxyxylulose-5-phosphate synthase</fullName>
        <shortName evidence="10">DXP synthase</shortName>
        <shortName evidence="10">DXPS</shortName>
    </alternativeName>
</protein>
<dbReference type="PANTHER" id="PTHR43322">
    <property type="entry name" value="1-D-DEOXYXYLULOSE 5-PHOSPHATE SYNTHASE-RELATED"/>
    <property type="match status" value="1"/>
</dbReference>
<dbReference type="Proteomes" id="UP001549031">
    <property type="component" value="Unassembled WGS sequence"/>
</dbReference>
<keyword evidence="9 10" id="KW-0414">Isoprene biosynthesis</keyword>
<dbReference type="Pfam" id="PF02780">
    <property type="entry name" value="Transketolase_C"/>
    <property type="match status" value="1"/>
</dbReference>
<keyword evidence="13" id="KW-1185">Reference proteome</keyword>
<dbReference type="InterPro" id="IPR049557">
    <property type="entry name" value="Transketolase_CS"/>
</dbReference>
<dbReference type="InterPro" id="IPR005475">
    <property type="entry name" value="Transketolase-like_Pyr-bd"/>
</dbReference>
<comment type="catalytic activity">
    <reaction evidence="10">
        <text>D-glyceraldehyde 3-phosphate + pyruvate + H(+) = 1-deoxy-D-xylulose 5-phosphate + CO2</text>
        <dbReference type="Rhea" id="RHEA:12605"/>
        <dbReference type="ChEBI" id="CHEBI:15361"/>
        <dbReference type="ChEBI" id="CHEBI:15378"/>
        <dbReference type="ChEBI" id="CHEBI:16526"/>
        <dbReference type="ChEBI" id="CHEBI:57792"/>
        <dbReference type="ChEBI" id="CHEBI:59776"/>
        <dbReference type="EC" id="2.2.1.7"/>
    </reaction>
</comment>
<dbReference type="Pfam" id="PF02779">
    <property type="entry name" value="Transket_pyr"/>
    <property type="match status" value="1"/>
</dbReference>
<feature type="binding site" evidence="10">
    <location>
        <begin position="152"/>
        <end position="153"/>
    </location>
    <ligand>
        <name>thiamine diphosphate</name>
        <dbReference type="ChEBI" id="CHEBI:58937"/>
    </ligand>
</feature>
<dbReference type="Gene3D" id="3.40.50.920">
    <property type="match status" value="1"/>
</dbReference>
<dbReference type="Pfam" id="PF13292">
    <property type="entry name" value="DXP_synthase_N"/>
    <property type="match status" value="1"/>
</dbReference>
<feature type="binding site" evidence="10">
    <location>
        <begin position="120"/>
        <end position="122"/>
    </location>
    <ligand>
        <name>thiamine diphosphate</name>
        <dbReference type="ChEBI" id="CHEBI:58937"/>
    </ligand>
</feature>
<keyword evidence="4 10" id="KW-0808">Transferase</keyword>
<dbReference type="SUPFAM" id="SSF52518">
    <property type="entry name" value="Thiamin diphosphate-binding fold (THDP-binding)"/>
    <property type="match status" value="2"/>
</dbReference>
<keyword evidence="8 10" id="KW-0786">Thiamine pyrophosphate</keyword>
<comment type="cofactor">
    <cofactor evidence="10">
        <name>thiamine diphosphate</name>
        <dbReference type="ChEBI" id="CHEBI:58937"/>
    </cofactor>
    <text evidence="10">Binds 1 thiamine pyrophosphate per subunit.</text>
</comment>
<accession>A0ABV2H1B4</accession>
<dbReference type="NCBIfam" id="TIGR00204">
    <property type="entry name" value="dxs"/>
    <property type="match status" value="1"/>
</dbReference>
<evidence type="ECO:0000256" key="2">
    <source>
        <dbReference type="ARBA" id="ARBA00011081"/>
    </source>
</evidence>
<evidence type="ECO:0000256" key="3">
    <source>
        <dbReference type="ARBA" id="ARBA00011738"/>
    </source>
</evidence>
<evidence type="ECO:0000256" key="9">
    <source>
        <dbReference type="ARBA" id="ARBA00023229"/>
    </source>
</evidence>
<evidence type="ECO:0000256" key="4">
    <source>
        <dbReference type="ARBA" id="ARBA00022679"/>
    </source>
</evidence>
<dbReference type="PROSITE" id="PS00802">
    <property type="entry name" value="TRANSKETOLASE_2"/>
    <property type="match status" value="1"/>
</dbReference>
<name>A0ABV2H1B4_9HYPH</name>
<evidence type="ECO:0000256" key="1">
    <source>
        <dbReference type="ARBA" id="ARBA00004980"/>
    </source>
</evidence>
<keyword evidence="5 10" id="KW-0479">Metal-binding</keyword>
<keyword evidence="6 10" id="KW-0460">Magnesium</keyword>